<sequence length="174" mass="19172">MVQETTVGNDVIELSHVLREMKHLVRVGLLWVSNPRVVAAAEVRRGRDLETCVMIGISSLNLYQQYEGLASLLLKAGTFTQVTEDMSSVLNEDILIKIGPRGDVYSRCDEWDEVCYGNVQQILITHGKAINSIQVAYDLNGTIVLSHRHGGDGDKFDSASFPYIYISSSPPACG</sequence>
<dbReference type="InterPro" id="IPR036404">
    <property type="entry name" value="Jacalin-like_lectin_dom_sf"/>
</dbReference>
<dbReference type="EMBL" id="NMUH01000220">
    <property type="protein sequence ID" value="MQL74720.1"/>
    <property type="molecule type" value="Genomic_DNA"/>
</dbReference>
<evidence type="ECO:0000313" key="4">
    <source>
        <dbReference type="Proteomes" id="UP000652761"/>
    </source>
</evidence>
<evidence type="ECO:0000259" key="2">
    <source>
        <dbReference type="PROSITE" id="PS51752"/>
    </source>
</evidence>
<dbReference type="Pfam" id="PF01419">
    <property type="entry name" value="Jacalin"/>
    <property type="match status" value="1"/>
</dbReference>
<dbReference type="Proteomes" id="UP000652761">
    <property type="component" value="Unassembled WGS sequence"/>
</dbReference>
<keyword evidence="1" id="KW-0430">Lectin</keyword>
<dbReference type="PROSITE" id="PS51752">
    <property type="entry name" value="JACALIN_LECTIN"/>
    <property type="match status" value="1"/>
</dbReference>
<gene>
    <name evidence="3" type="ORF">Taro_007067</name>
</gene>
<accession>A0A843TYS1</accession>
<comment type="caution">
    <text evidence="3">The sequence shown here is derived from an EMBL/GenBank/DDBJ whole genome shotgun (WGS) entry which is preliminary data.</text>
</comment>
<reference evidence="3" key="1">
    <citation type="submission" date="2017-07" db="EMBL/GenBank/DDBJ databases">
        <title>Taro Niue Genome Assembly and Annotation.</title>
        <authorList>
            <person name="Atibalentja N."/>
            <person name="Keating K."/>
            <person name="Fields C.J."/>
        </authorList>
    </citation>
    <scope>NUCLEOTIDE SEQUENCE</scope>
    <source>
        <strain evidence="3">Niue_2</strain>
        <tissue evidence="3">Leaf</tissue>
    </source>
</reference>
<proteinExistence type="predicted"/>
<protein>
    <recommendedName>
        <fullName evidence="2">Jacalin-type lectin domain-containing protein</fullName>
    </recommendedName>
</protein>
<evidence type="ECO:0000256" key="1">
    <source>
        <dbReference type="ARBA" id="ARBA00022734"/>
    </source>
</evidence>
<dbReference type="GO" id="GO:0030246">
    <property type="term" value="F:carbohydrate binding"/>
    <property type="evidence" value="ECO:0007669"/>
    <property type="project" value="UniProtKB-KW"/>
</dbReference>
<dbReference type="Gene3D" id="2.100.10.30">
    <property type="entry name" value="Jacalin-like lectin domain"/>
    <property type="match status" value="1"/>
</dbReference>
<dbReference type="OrthoDB" id="581739at2759"/>
<name>A0A843TYS1_COLES</name>
<dbReference type="SUPFAM" id="SSF51101">
    <property type="entry name" value="Mannose-binding lectins"/>
    <property type="match status" value="1"/>
</dbReference>
<keyword evidence="4" id="KW-1185">Reference proteome</keyword>
<dbReference type="InterPro" id="IPR001229">
    <property type="entry name" value="Jacalin-like_lectin_dom"/>
</dbReference>
<dbReference type="AlphaFoldDB" id="A0A843TYS1"/>
<organism evidence="3 4">
    <name type="scientific">Colocasia esculenta</name>
    <name type="common">Wild taro</name>
    <name type="synonym">Arum esculentum</name>
    <dbReference type="NCBI Taxonomy" id="4460"/>
    <lineage>
        <taxon>Eukaryota</taxon>
        <taxon>Viridiplantae</taxon>
        <taxon>Streptophyta</taxon>
        <taxon>Embryophyta</taxon>
        <taxon>Tracheophyta</taxon>
        <taxon>Spermatophyta</taxon>
        <taxon>Magnoliopsida</taxon>
        <taxon>Liliopsida</taxon>
        <taxon>Araceae</taxon>
        <taxon>Aroideae</taxon>
        <taxon>Colocasieae</taxon>
        <taxon>Colocasia</taxon>
    </lineage>
</organism>
<evidence type="ECO:0000313" key="3">
    <source>
        <dbReference type="EMBL" id="MQL74720.1"/>
    </source>
</evidence>
<feature type="domain" description="Jacalin-type lectin" evidence="2">
    <location>
        <begin position="95"/>
        <end position="174"/>
    </location>
</feature>